<reference evidence="1 2" key="1">
    <citation type="submission" date="2018-12" db="EMBL/GenBank/DDBJ databases">
        <title>Draft Genome Sequence of Chryseobacterium arthrosphaerae strain ED882-96 Isolated from the Blood of a Patient with Liver Cirrhosis in Taiwan.</title>
        <authorList>
            <person name="Lin J.-N."/>
            <person name="Lai C.-H."/>
            <person name="Yang C.-H."/>
            <person name="Huang Y.-H."/>
        </authorList>
    </citation>
    <scope>NUCLEOTIDE SEQUENCE [LARGE SCALE GENOMIC DNA]</scope>
    <source>
        <strain evidence="1 2">ED882-96</strain>
    </source>
</reference>
<name>A0A432DZ28_9FLAO</name>
<dbReference type="InterPro" id="IPR012338">
    <property type="entry name" value="Beta-lactam/transpept-like"/>
</dbReference>
<evidence type="ECO:0000313" key="1">
    <source>
        <dbReference type="EMBL" id="RTZ49536.1"/>
    </source>
</evidence>
<protein>
    <recommendedName>
        <fullName evidence="3">Serine hydrolase</fullName>
    </recommendedName>
</protein>
<dbReference type="EMBL" id="RYFC01000001">
    <property type="protein sequence ID" value="RTZ49536.1"/>
    <property type="molecule type" value="Genomic_DNA"/>
</dbReference>
<dbReference type="SUPFAM" id="SSF56601">
    <property type="entry name" value="beta-lactamase/transpeptidase-like"/>
    <property type="match status" value="1"/>
</dbReference>
<comment type="caution">
    <text evidence="1">The sequence shown here is derived from an EMBL/GenBank/DDBJ whole genome shotgun (WGS) entry which is preliminary data.</text>
</comment>
<dbReference type="Gene3D" id="3.40.710.10">
    <property type="entry name" value="DD-peptidase/beta-lactamase superfamily"/>
    <property type="match status" value="1"/>
</dbReference>
<accession>A0A432DZ28</accession>
<dbReference type="AlphaFoldDB" id="A0A432DZ28"/>
<gene>
    <name evidence="1" type="ORF">EJ377_03245</name>
</gene>
<sequence length="72" mass="8283">MILKLKYEKILYLLSLLLYTFTLSQESKGNLKGIDEEINAIMKDYQAVGISVAIVENDKVIYSKGYGYRIMK</sequence>
<organism evidence="1 2">
    <name type="scientific">Chryseobacterium arthrosphaerae</name>
    <dbReference type="NCBI Taxonomy" id="651561"/>
    <lineage>
        <taxon>Bacteria</taxon>
        <taxon>Pseudomonadati</taxon>
        <taxon>Bacteroidota</taxon>
        <taxon>Flavobacteriia</taxon>
        <taxon>Flavobacteriales</taxon>
        <taxon>Weeksellaceae</taxon>
        <taxon>Chryseobacterium group</taxon>
        <taxon>Chryseobacterium</taxon>
    </lineage>
</organism>
<dbReference type="Proteomes" id="UP000276953">
    <property type="component" value="Unassembled WGS sequence"/>
</dbReference>
<evidence type="ECO:0008006" key="3">
    <source>
        <dbReference type="Google" id="ProtNLM"/>
    </source>
</evidence>
<proteinExistence type="predicted"/>
<evidence type="ECO:0000313" key="2">
    <source>
        <dbReference type="Proteomes" id="UP000276953"/>
    </source>
</evidence>